<feature type="transmembrane region" description="Helical" evidence="2">
    <location>
        <begin position="277"/>
        <end position="296"/>
    </location>
</feature>
<reference evidence="3 4" key="1">
    <citation type="submission" date="2024-09" db="EMBL/GenBank/DDBJ databases">
        <authorList>
            <person name="Sun Q."/>
            <person name="Mori K."/>
        </authorList>
    </citation>
    <scope>NUCLEOTIDE SEQUENCE [LARGE SCALE GENOMIC DNA]</scope>
    <source>
        <strain evidence="3 4">CCM 7415</strain>
    </source>
</reference>
<evidence type="ECO:0000313" key="4">
    <source>
        <dbReference type="Proteomes" id="UP001589814"/>
    </source>
</evidence>
<keyword evidence="2" id="KW-0812">Transmembrane</keyword>
<accession>A0ABV6G5C3</accession>
<protein>
    <recommendedName>
        <fullName evidence="5">General secretion pathway protein L</fullName>
    </recommendedName>
</protein>
<organism evidence="3 4">
    <name type="scientific">Kushneria aurantia</name>
    <dbReference type="NCBI Taxonomy" id="504092"/>
    <lineage>
        <taxon>Bacteria</taxon>
        <taxon>Pseudomonadati</taxon>
        <taxon>Pseudomonadota</taxon>
        <taxon>Gammaproteobacteria</taxon>
        <taxon>Oceanospirillales</taxon>
        <taxon>Halomonadaceae</taxon>
        <taxon>Kushneria</taxon>
    </lineage>
</organism>
<sequence length="427" mass="46838">MRLSRRAHHNTARRGGILIAPRCRSAPAPTDIPELDWLDRDSGEHGVITAQNATEALPQLAGRGTILLLPGDAVSHFHVAAPRGIKRSEWPLLLEEPSGEDVHALRLYPLLRGRDHLELLALPAAELEAWRAWVAHLGLSLEGWTTAFMALTTPDTPELAVTLDDGDHRLFKGCGEAVAPSGAATVQWLAWPREWPAPPAWQHRRWQDPGHGNADPRDSGDPSPNGGAEAFASAASARRRSLAWLTTQLPAPFAFDTRGNRRSGLPVGLLPGRRAQLMGAALVLLAVLNMALWLAAQFEQRYHLAQHSEAALAARFIGPPPADAERQLAARRDALDALALRNRRLGEAIERADVLLDDPRWQLSRLTVSGQRATLGWRRAQPPAPVIIERARQRLDALGTPQWQPQREELTLELSLAAPQDEVAPRP</sequence>
<dbReference type="Gene3D" id="3.30.420.380">
    <property type="match status" value="1"/>
</dbReference>
<dbReference type="Proteomes" id="UP001589814">
    <property type="component" value="Unassembled WGS sequence"/>
</dbReference>
<keyword evidence="2" id="KW-0472">Membrane</keyword>
<dbReference type="RefSeq" id="WP_019950618.1">
    <property type="nucleotide sequence ID" value="NZ_JBHLVX010000050.1"/>
</dbReference>
<dbReference type="InterPro" id="IPR043129">
    <property type="entry name" value="ATPase_NBD"/>
</dbReference>
<proteinExistence type="predicted"/>
<feature type="region of interest" description="Disordered" evidence="1">
    <location>
        <begin position="200"/>
        <end position="232"/>
    </location>
</feature>
<comment type="caution">
    <text evidence="3">The sequence shown here is derived from an EMBL/GenBank/DDBJ whole genome shotgun (WGS) entry which is preliminary data.</text>
</comment>
<gene>
    <name evidence="3" type="ORF">ACFFHW_12390</name>
</gene>
<keyword evidence="2" id="KW-1133">Transmembrane helix</keyword>
<evidence type="ECO:0000313" key="3">
    <source>
        <dbReference type="EMBL" id="MFC0268769.1"/>
    </source>
</evidence>
<keyword evidence="4" id="KW-1185">Reference proteome</keyword>
<name>A0ABV6G5C3_9GAMM</name>
<dbReference type="EMBL" id="JBHLVX010000050">
    <property type="protein sequence ID" value="MFC0268769.1"/>
    <property type="molecule type" value="Genomic_DNA"/>
</dbReference>
<evidence type="ECO:0000256" key="1">
    <source>
        <dbReference type="SAM" id="MobiDB-lite"/>
    </source>
</evidence>
<evidence type="ECO:0000256" key="2">
    <source>
        <dbReference type="SAM" id="Phobius"/>
    </source>
</evidence>
<dbReference type="SUPFAM" id="SSF53067">
    <property type="entry name" value="Actin-like ATPase domain"/>
    <property type="match status" value="1"/>
</dbReference>
<evidence type="ECO:0008006" key="5">
    <source>
        <dbReference type="Google" id="ProtNLM"/>
    </source>
</evidence>